<dbReference type="Gene3D" id="2.60.120.10">
    <property type="entry name" value="Jelly Rolls"/>
    <property type="match status" value="1"/>
</dbReference>
<evidence type="ECO:0000313" key="6">
    <source>
        <dbReference type="Proteomes" id="UP000189933"/>
    </source>
</evidence>
<evidence type="ECO:0000259" key="3">
    <source>
        <dbReference type="PROSITE" id="PS50042"/>
    </source>
</evidence>
<evidence type="ECO:0000313" key="5">
    <source>
        <dbReference type="EMBL" id="SKA12402.1"/>
    </source>
</evidence>
<dbReference type="InterPro" id="IPR046342">
    <property type="entry name" value="CBS_dom_sf"/>
</dbReference>
<feature type="domain" description="CBS" evidence="4">
    <location>
        <begin position="232"/>
        <end position="288"/>
    </location>
</feature>
<accession>A0A1T4R8P8</accession>
<protein>
    <submittedName>
        <fullName evidence="5">CBS domain-containing protein</fullName>
    </submittedName>
</protein>
<dbReference type="Proteomes" id="UP000189933">
    <property type="component" value="Unassembled WGS sequence"/>
</dbReference>
<sequence>MGYLSILHEAQPFSLLPPEALQAALVKCESRLYPKGTYIFRQGEPSRAVLYILTNGLAEVVLTNEKGEDNVVGLRQPRDFFGETVLFNDKPYPGSVRAVEDCICLLMPREVFESLLENYPKFAGYFTQTLLERMRVIYEEVVAEQSYLAGNLETQPFRKRLSEIMTSPVLTCRANQTVTEVAQLMAERNIGALVVVDGQERAVGIVTDRDLVAKVLAQGCPQTGDITADMVMNTQLVSLPPDAFYSEALLAMVKNKVKYLAVVDQGHLFGIISMRDLIRARSSGALTTVDTIETSRNLDDLVQATREVDQVLVGLLAENAPIEEIFVVMSEFYDRLTAKVIQLAEEEMVQAGLGTPPVPYCFITMGSGGRKEQVLRTDQDNGIIYADVPANLAEEAQNYFLTLGEKIVNGLVACGFARCKGNVMASNPEWTKPLRQWYLDVTSWIAQPVPEIVRKLTIFLDFRPVYGKKELAQDLRHFVHRRVEDYPVLLHFLAKDDLEYKVPLGFFRQFITEKHGEHKNEIDLKRAVCVHMVDCARIFALKWGIDETSTLGRLKIMEQRNIFNPEDSEYYSTAYKILMTLRLKTNLKKLEQGLEADNWINPNQLPKKEAATLRYAMLAVDKLQSFTGTVFHAG</sequence>
<dbReference type="SUPFAM" id="SSF54631">
    <property type="entry name" value="CBS-domain pair"/>
    <property type="match status" value="1"/>
</dbReference>
<dbReference type="CDD" id="cd05401">
    <property type="entry name" value="NT_GlnE_GlnD_like"/>
    <property type="match status" value="1"/>
</dbReference>
<gene>
    <name evidence="5" type="ORF">SAMN02745885_01989</name>
</gene>
<dbReference type="PROSITE" id="PS50042">
    <property type="entry name" value="CNMP_BINDING_3"/>
    <property type="match status" value="1"/>
</dbReference>
<dbReference type="SUPFAM" id="SSF51206">
    <property type="entry name" value="cAMP-binding domain-like"/>
    <property type="match status" value="1"/>
</dbReference>
<dbReference type="PANTHER" id="PTHR43080:SF2">
    <property type="entry name" value="CBS DOMAIN-CONTAINING PROTEIN"/>
    <property type="match status" value="1"/>
</dbReference>
<evidence type="ECO:0000259" key="4">
    <source>
        <dbReference type="PROSITE" id="PS51371"/>
    </source>
</evidence>
<feature type="domain" description="Cyclic nucleotide-binding" evidence="3">
    <location>
        <begin position="12"/>
        <end position="133"/>
    </location>
</feature>
<dbReference type="OrthoDB" id="9810963at2"/>
<dbReference type="RefSeq" id="WP_078666021.1">
    <property type="nucleotide sequence ID" value="NZ_FUXM01000026.1"/>
</dbReference>
<dbReference type="Pfam" id="PF03445">
    <property type="entry name" value="DUF294"/>
    <property type="match status" value="1"/>
</dbReference>
<evidence type="ECO:0000256" key="2">
    <source>
        <dbReference type="PROSITE-ProRule" id="PRU00703"/>
    </source>
</evidence>
<dbReference type="SUPFAM" id="SSF81301">
    <property type="entry name" value="Nucleotidyltransferase"/>
    <property type="match status" value="1"/>
</dbReference>
<organism evidence="5 6">
    <name type="scientific">Carboxydocella sporoproducens DSM 16521</name>
    <dbReference type="NCBI Taxonomy" id="1121270"/>
    <lineage>
        <taxon>Bacteria</taxon>
        <taxon>Bacillati</taxon>
        <taxon>Bacillota</taxon>
        <taxon>Clostridia</taxon>
        <taxon>Eubacteriales</taxon>
        <taxon>Clostridiales Family XVI. Incertae Sedis</taxon>
        <taxon>Carboxydocella</taxon>
    </lineage>
</organism>
<dbReference type="SMART" id="SM00100">
    <property type="entry name" value="cNMP"/>
    <property type="match status" value="1"/>
</dbReference>
<dbReference type="Gene3D" id="3.10.580.10">
    <property type="entry name" value="CBS-domain"/>
    <property type="match status" value="1"/>
</dbReference>
<dbReference type="InterPro" id="IPR018821">
    <property type="entry name" value="DUF294_put_nucleoTrafse_sb-bd"/>
</dbReference>
<dbReference type="InterPro" id="IPR051257">
    <property type="entry name" value="Diverse_CBS-Domain"/>
</dbReference>
<dbReference type="InterPro" id="IPR043519">
    <property type="entry name" value="NT_sf"/>
</dbReference>
<dbReference type="InterPro" id="IPR000595">
    <property type="entry name" value="cNMP-bd_dom"/>
</dbReference>
<dbReference type="Pfam" id="PF00571">
    <property type="entry name" value="CBS"/>
    <property type="match status" value="2"/>
</dbReference>
<dbReference type="PROSITE" id="PS51371">
    <property type="entry name" value="CBS"/>
    <property type="match status" value="2"/>
</dbReference>
<dbReference type="SMART" id="SM00116">
    <property type="entry name" value="CBS"/>
    <property type="match status" value="2"/>
</dbReference>
<dbReference type="CDD" id="cd00038">
    <property type="entry name" value="CAP_ED"/>
    <property type="match status" value="1"/>
</dbReference>
<dbReference type="InterPro" id="IPR000644">
    <property type="entry name" value="CBS_dom"/>
</dbReference>
<dbReference type="Pfam" id="PF10335">
    <property type="entry name" value="DUF294_C"/>
    <property type="match status" value="1"/>
</dbReference>
<reference evidence="6" key="1">
    <citation type="submission" date="2017-02" db="EMBL/GenBank/DDBJ databases">
        <authorList>
            <person name="Varghese N."/>
            <person name="Submissions S."/>
        </authorList>
    </citation>
    <scope>NUCLEOTIDE SEQUENCE [LARGE SCALE GENOMIC DNA]</scope>
    <source>
        <strain evidence="6">DSM 16521</strain>
    </source>
</reference>
<keyword evidence="1 2" id="KW-0129">CBS domain</keyword>
<dbReference type="AlphaFoldDB" id="A0A1T4R8P8"/>
<name>A0A1T4R8P8_9FIRM</name>
<dbReference type="PANTHER" id="PTHR43080">
    <property type="entry name" value="CBS DOMAIN-CONTAINING PROTEIN CBSX3, MITOCHONDRIAL"/>
    <property type="match status" value="1"/>
</dbReference>
<dbReference type="InterPro" id="IPR005105">
    <property type="entry name" value="GlnD_Uridyltrans_N"/>
</dbReference>
<feature type="domain" description="CBS" evidence="4">
    <location>
        <begin position="165"/>
        <end position="226"/>
    </location>
</feature>
<dbReference type="InterPro" id="IPR014710">
    <property type="entry name" value="RmlC-like_jellyroll"/>
</dbReference>
<proteinExistence type="predicted"/>
<evidence type="ECO:0000256" key="1">
    <source>
        <dbReference type="ARBA" id="ARBA00023122"/>
    </source>
</evidence>
<dbReference type="GO" id="GO:0008773">
    <property type="term" value="F:[protein-PII] uridylyltransferase activity"/>
    <property type="evidence" value="ECO:0007669"/>
    <property type="project" value="InterPro"/>
</dbReference>
<dbReference type="EMBL" id="FUXM01000026">
    <property type="protein sequence ID" value="SKA12402.1"/>
    <property type="molecule type" value="Genomic_DNA"/>
</dbReference>
<dbReference type="InterPro" id="IPR018490">
    <property type="entry name" value="cNMP-bd_dom_sf"/>
</dbReference>
<keyword evidence="6" id="KW-1185">Reference proteome</keyword>
<dbReference type="Pfam" id="PF00027">
    <property type="entry name" value="cNMP_binding"/>
    <property type="match status" value="1"/>
</dbReference>